<dbReference type="NCBIfam" id="TIGR01145">
    <property type="entry name" value="ATP_synt_delta"/>
    <property type="match status" value="1"/>
</dbReference>
<dbReference type="Gene3D" id="1.10.520.20">
    <property type="entry name" value="N-terminal domain of the delta subunit of the F1F0-ATP synthase"/>
    <property type="match status" value="1"/>
</dbReference>
<dbReference type="InterPro" id="IPR000711">
    <property type="entry name" value="ATPase_OSCP/dsu"/>
</dbReference>
<dbReference type="GO" id="GO:0045259">
    <property type="term" value="C:proton-transporting ATP synthase complex"/>
    <property type="evidence" value="ECO:0007669"/>
    <property type="project" value="UniProtKB-KW"/>
</dbReference>
<evidence type="ECO:0000256" key="8">
    <source>
        <dbReference type="HAMAP-Rule" id="MF_01416"/>
    </source>
</evidence>
<dbReference type="GO" id="GO:0046933">
    <property type="term" value="F:proton-transporting ATP synthase activity, rotational mechanism"/>
    <property type="evidence" value="ECO:0007669"/>
    <property type="project" value="UniProtKB-UniRule"/>
</dbReference>
<dbReference type="HAMAP" id="MF_01416">
    <property type="entry name" value="ATP_synth_delta_bact"/>
    <property type="match status" value="1"/>
</dbReference>
<dbReference type="Pfam" id="PF00213">
    <property type="entry name" value="OSCP"/>
    <property type="match status" value="1"/>
</dbReference>
<keyword evidence="10" id="KW-1185">Reference proteome</keyword>
<evidence type="ECO:0000256" key="7">
    <source>
        <dbReference type="ARBA" id="ARBA00023310"/>
    </source>
</evidence>
<dbReference type="Proteomes" id="UP001409585">
    <property type="component" value="Unassembled WGS sequence"/>
</dbReference>
<evidence type="ECO:0000256" key="5">
    <source>
        <dbReference type="ARBA" id="ARBA00023136"/>
    </source>
</evidence>
<comment type="caution">
    <text evidence="9">The sequence shown here is derived from an EMBL/GenBank/DDBJ whole genome shotgun (WGS) entry which is preliminary data.</text>
</comment>
<keyword evidence="8" id="KW-1003">Cell membrane</keyword>
<dbReference type="NCBIfam" id="NF004402">
    <property type="entry name" value="PRK05758.2-2"/>
    <property type="match status" value="1"/>
</dbReference>
<comment type="function">
    <text evidence="8">F(1)F(0) ATP synthase produces ATP from ADP in the presence of a proton or sodium gradient. F-type ATPases consist of two structural domains, F(1) containing the extramembraneous catalytic core and F(0) containing the membrane proton channel, linked together by a central stalk and a peripheral stalk. During catalysis, ATP synthesis in the catalytic domain of F(1) is coupled via a rotary mechanism of the central stalk subunits to proton translocation.</text>
</comment>
<evidence type="ECO:0000313" key="9">
    <source>
        <dbReference type="EMBL" id="GAA4957440.1"/>
    </source>
</evidence>
<keyword evidence="2 8" id="KW-0813">Transport</keyword>
<gene>
    <name evidence="8" type="primary">atpH</name>
    <name evidence="9" type="ORF">GCM10025791_42420</name>
</gene>
<keyword evidence="5 8" id="KW-0472">Membrane</keyword>
<accession>A0AAV3U836</accession>
<dbReference type="PRINTS" id="PR00125">
    <property type="entry name" value="ATPASEDELTA"/>
</dbReference>
<dbReference type="EMBL" id="BAABLX010000075">
    <property type="protein sequence ID" value="GAA4957440.1"/>
    <property type="molecule type" value="Genomic_DNA"/>
</dbReference>
<proteinExistence type="inferred from homology"/>
<dbReference type="InterPro" id="IPR020781">
    <property type="entry name" value="ATPase_OSCP/d_CS"/>
</dbReference>
<dbReference type="InterPro" id="IPR026015">
    <property type="entry name" value="ATP_synth_OSCP/delta_N_sf"/>
</dbReference>
<dbReference type="AlphaFoldDB" id="A0AAV3U836"/>
<evidence type="ECO:0000256" key="4">
    <source>
        <dbReference type="ARBA" id="ARBA00023065"/>
    </source>
</evidence>
<dbReference type="GO" id="GO:0005886">
    <property type="term" value="C:plasma membrane"/>
    <property type="evidence" value="ECO:0007669"/>
    <property type="project" value="UniProtKB-SubCell"/>
</dbReference>
<dbReference type="SUPFAM" id="SSF47928">
    <property type="entry name" value="N-terminal domain of the delta subunit of the F1F0-ATP synthase"/>
    <property type="match status" value="1"/>
</dbReference>
<keyword evidence="4 8" id="KW-0406">Ion transport</keyword>
<sequence>MAELTTLARPYAKAAFEYAKEQNALAQWASQLSVAAAVSQSEAVGKVLSSPVHTAAEKGNVFVQLCGDTLNPHGQNFVRNLAANKRLGLLPAITELFEEFKANLEKSVDVDVTSAFELPQETLNKLAAALQIKLGRDVTVQSSVDESLLGGVVIRAGDTVIDDSVKGRLAKLAEAMNA</sequence>
<comment type="similarity">
    <text evidence="8">Belongs to the ATPase delta chain family.</text>
</comment>
<evidence type="ECO:0000313" key="10">
    <source>
        <dbReference type="Proteomes" id="UP001409585"/>
    </source>
</evidence>
<organism evidence="9 10">
    <name type="scientific">Halioxenophilus aromaticivorans</name>
    <dbReference type="NCBI Taxonomy" id="1306992"/>
    <lineage>
        <taxon>Bacteria</taxon>
        <taxon>Pseudomonadati</taxon>
        <taxon>Pseudomonadota</taxon>
        <taxon>Gammaproteobacteria</taxon>
        <taxon>Alteromonadales</taxon>
        <taxon>Alteromonadaceae</taxon>
        <taxon>Halioxenophilus</taxon>
    </lineage>
</organism>
<protein>
    <recommendedName>
        <fullName evidence="8">ATP synthase subunit delta</fullName>
    </recommendedName>
    <alternativeName>
        <fullName evidence="8">ATP synthase F(1) sector subunit delta</fullName>
    </alternativeName>
    <alternativeName>
        <fullName evidence="8">F-type ATPase subunit delta</fullName>
        <shortName evidence="8">F-ATPase subunit delta</shortName>
    </alternativeName>
</protein>
<evidence type="ECO:0000256" key="1">
    <source>
        <dbReference type="ARBA" id="ARBA00004370"/>
    </source>
</evidence>
<evidence type="ECO:0000256" key="2">
    <source>
        <dbReference type="ARBA" id="ARBA00022448"/>
    </source>
</evidence>
<name>A0AAV3U836_9ALTE</name>
<keyword evidence="3 8" id="KW-0375">Hydrogen ion transport</keyword>
<keyword evidence="6 8" id="KW-0139">CF(1)</keyword>
<evidence type="ECO:0000256" key="6">
    <source>
        <dbReference type="ARBA" id="ARBA00023196"/>
    </source>
</evidence>
<dbReference type="RefSeq" id="WP_345427069.1">
    <property type="nucleotide sequence ID" value="NZ_AP031496.1"/>
</dbReference>
<evidence type="ECO:0000256" key="3">
    <source>
        <dbReference type="ARBA" id="ARBA00022781"/>
    </source>
</evidence>
<dbReference type="PROSITE" id="PS00389">
    <property type="entry name" value="ATPASE_DELTA"/>
    <property type="match status" value="1"/>
</dbReference>
<comment type="function">
    <text evidence="8">This protein is part of the stalk that links CF(0) to CF(1). It either transmits conformational changes from CF(0) to CF(1) or is implicated in proton conduction.</text>
</comment>
<dbReference type="PANTHER" id="PTHR11910">
    <property type="entry name" value="ATP SYNTHASE DELTA CHAIN"/>
    <property type="match status" value="1"/>
</dbReference>
<comment type="subcellular location">
    <subcellularLocation>
        <location evidence="8">Cell membrane</location>
        <topology evidence="8">Peripheral membrane protein</topology>
    </subcellularLocation>
    <subcellularLocation>
        <location evidence="1">Membrane</location>
    </subcellularLocation>
</comment>
<reference evidence="10" key="1">
    <citation type="journal article" date="2019" name="Int. J. Syst. Evol. Microbiol.">
        <title>The Global Catalogue of Microorganisms (GCM) 10K type strain sequencing project: providing services to taxonomists for standard genome sequencing and annotation.</title>
        <authorList>
            <consortium name="The Broad Institute Genomics Platform"/>
            <consortium name="The Broad Institute Genome Sequencing Center for Infectious Disease"/>
            <person name="Wu L."/>
            <person name="Ma J."/>
        </authorList>
    </citation>
    <scope>NUCLEOTIDE SEQUENCE [LARGE SCALE GENOMIC DNA]</scope>
    <source>
        <strain evidence="10">JCM 19134</strain>
    </source>
</reference>
<keyword evidence="7 8" id="KW-0066">ATP synthesis</keyword>